<protein>
    <submittedName>
        <fullName evidence="1">Uncharacterized protein</fullName>
    </submittedName>
</protein>
<dbReference type="EMBL" id="QLMA01000001">
    <property type="protein sequence ID" value="RAJ87278.1"/>
    <property type="molecule type" value="Genomic_DNA"/>
</dbReference>
<proteinExistence type="predicted"/>
<comment type="caution">
    <text evidence="1">The sequence shown here is derived from an EMBL/GenBank/DDBJ whole genome shotgun (WGS) entry which is preliminary data.</text>
</comment>
<sequence>MNLANYKPDLLLHEKFAELVLQSHDSYSQIWTSDELYIDINYYKDTCIYFAINTINLEAVTPQSWYWRYKSFTPPLLAEYAQNGKNYILETVTEDLVENTIIQAWGLPEEVIEVLLSEDLQIKQYRLITQDNGYDVYSIYSPAIKLKQRLTYISDSQVKKEYYFPNGNRWFVQYETDEGDKIKGPTAIYNEDGALLAEFEEEQLCSLPPIHDALSAKIQVVLQRYNTMKQWQEMPNKWAGADIFEAFLYEVLGHENIYKGYHEDFASVNDYENLFHIMATMAGIPVNFTVEESDEHWDIQLHIQNDPIKVSIMRDTDWFNLQFIERINMALRNNESTHTFYIFQSGGWGQELGIVYMHDALGKCIDEIIHRLDIRYNWGSLDNRLETRQQ</sequence>
<keyword evidence="2" id="KW-1185">Reference proteome</keyword>
<evidence type="ECO:0000313" key="1">
    <source>
        <dbReference type="EMBL" id="RAJ87278.1"/>
    </source>
</evidence>
<reference evidence="1 2" key="1">
    <citation type="submission" date="2018-06" db="EMBL/GenBank/DDBJ databases">
        <title>Genomic Encyclopedia of Archaeal and Bacterial Type Strains, Phase II (KMG-II): from individual species to whole genera.</title>
        <authorList>
            <person name="Goeker M."/>
        </authorList>
    </citation>
    <scope>NUCLEOTIDE SEQUENCE [LARGE SCALE GENOMIC DNA]</scope>
    <source>
        <strain evidence="1 2">DSM 29821</strain>
    </source>
</reference>
<name>A0A327WAT4_9BACT</name>
<organism evidence="1 2">
    <name type="scientific">Chitinophaga dinghuensis</name>
    <dbReference type="NCBI Taxonomy" id="1539050"/>
    <lineage>
        <taxon>Bacteria</taxon>
        <taxon>Pseudomonadati</taxon>
        <taxon>Bacteroidota</taxon>
        <taxon>Chitinophagia</taxon>
        <taxon>Chitinophagales</taxon>
        <taxon>Chitinophagaceae</taxon>
        <taxon>Chitinophaga</taxon>
    </lineage>
</organism>
<accession>A0A327WAT4</accession>
<evidence type="ECO:0000313" key="2">
    <source>
        <dbReference type="Proteomes" id="UP000249819"/>
    </source>
</evidence>
<dbReference type="Proteomes" id="UP000249819">
    <property type="component" value="Unassembled WGS sequence"/>
</dbReference>
<dbReference type="OrthoDB" id="682876at2"/>
<dbReference type="RefSeq" id="WP_111589986.1">
    <property type="nucleotide sequence ID" value="NZ_QLMA01000001.1"/>
</dbReference>
<gene>
    <name evidence="1" type="ORF">CLV59_10127</name>
</gene>
<dbReference type="AlphaFoldDB" id="A0A327WAT4"/>